<keyword evidence="4" id="KW-0963">Cytoplasm</keyword>
<proteinExistence type="inferred from homology"/>
<protein>
    <recommendedName>
        <fullName evidence="3">Cell wall synthesis protein Wag31</fullName>
    </recommendedName>
    <alternativeName>
        <fullName evidence="8">Antigen 84</fullName>
    </alternativeName>
</protein>
<gene>
    <name evidence="11" type="ORF">JL106_18400</name>
</gene>
<keyword evidence="5" id="KW-0132">Cell division</keyword>
<dbReference type="PANTHER" id="PTHR35794">
    <property type="entry name" value="CELL DIVISION PROTEIN DIVIVA"/>
    <property type="match status" value="1"/>
</dbReference>
<evidence type="ECO:0000256" key="8">
    <source>
        <dbReference type="ARBA" id="ARBA00031737"/>
    </source>
</evidence>
<organism evidence="11 12">
    <name type="scientific">Nakamurella leprariae</name>
    <dbReference type="NCBI Taxonomy" id="2803911"/>
    <lineage>
        <taxon>Bacteria</taxon>
        <taxon>Bacillati</taxon>
        <taxon>Actinomycetota</taxon>
        <taxon>Actinomycetes</taxon>
        <taxon>Nakamurellales</taxon>
        <taxon>Nakamurellaceae</taxon>
        <taxon>Nakamurella</taxon>
    </lineage>
</organism>
<comment type="similarity">
    <text evidence="2">Belongs to the DivIVA family.</text>
</comment>
<comment type="caution">
    <text evidence="11">The sequence shown here is derived from an EMBL/GenBank/DDBJ whole genome shotgun (WGS) entry which is preliminary data.</text>
</comment>
<dbReference type="NCBIfam" id="TIGR03544">
    <property type="entry name" value="DivI1A_domain"/>
    <property type="match status" value="1"/>
</dbReference>
<dbReference type="PANTHER" id="PTHR35794:SF2">
    <property type="entry name" value="CELL DIVISION PROTEIN DIVIVA"/>
    <property type="match status" value="1"/>
</dbReference>
<dbReference type="InterPro" id="IPR007793">
    <property type="entry name" value="DivIVA_fam"/>
</dbReference>
<reference evidence="11" key="1">
    <citation type="submission" date="2021-01" db="EMBL/GenBank/DDBJ databases">
        <title>YIM 132084 draft genome.</title>
        <authorList>
            <person name="An D."/>
        </authorList>
    </citation>
    <scope>NUCLEOTIDE SEQUENCE</scope>
    <source>
        <strain evidence="11">YIM 132084</strain>
    </source>
</reference>
<evidence type="ECO:0000256" key="7">
    <source>
        <dbReference type="ARBA" id="ARBA00023306"/>
    </source>
</evidence>
<dbReference type="EMBL" id="JAERWK010000025">
    <property type="protein sequence ID" value="MBM9469262.1"/>
    <property type="molecule type" value="Genomic_DNA"/>
</dbReference>
<sequence>MPLTPADVHNVQFKKPSIGKRGYDEDEVDAFLDKVEAELTRLIELHNDAGGTAGPGIAAAPAQPSAVDAADAPTHAARLLTIAQETADKLTTEAQDRSEQLLAEAQAKADTLVTEAQAKADTTDAETQAKVQATLGDLDQQRAKLERTIAELREYEKEYRTRLKAWIHEQLGELDAVGTREQASNGEDADEAGALADADVSAANGGVTAR</sequence>
<evidence type="ECO:0000256" key="10">
    <source>
        <dbReference type="SAM" id="MobiDB-lite"/>
    </source>
</evidence>
<feature type="compositionally biased region" description="Low complexity" evidence="10">
    <location>
        <begin position="192"/>
        <end position="203"/>
    </location>
</feature>
<keyword evidence="6 9" id="KW-0175">Coiled coil</keyword>
<dbReference type="RefSeq" id="WP_205262209.1">
    <property type="nucleotide sequence ID" value="NZ_JAERWK010000025.1"/>
</dbReference>
<dbReference type="GO" id="GO:0005737">
    <property type="term" value="C:cytoplasm"/>
    <property type="evidence" value="ECO:0007669"/>
    <property type="project" value="UniProtKB-SubCell"/>
</dbReference>
<dbReference type="GO" id="GO:0051301">
    <property type="term" value="P:cell division"/>
    <property type="evidence" value="ECO:0007669"/>
    <property type="project" value="UniProtKB-KW"/>
</dbReference>
<evidence type="ECO:0000313" key="12">
    <source>
        <dbReference type="Proteomes" id="UP000663792"/>
    </source>
</evidence>
<feature type="coiled-coil region" evidence="9">
    <location>
        <begin position="135"/>
        <end position="162"/>
    </location>
</feature>
<evidence type="ECO:0000256" key="5">
    <source>
        <dbReference type="ARBA" id="ARBA00022618"/>
    </source>
</evidence>
<evidence type="ECO:0000256" key="3">
    <source>
        <dbReference type="ARBA" id="ARBA00018787"/>
    </source>
</evidence>
<evidence type="ECO:0000256" key="4">
    <source>
        <dbReference type="ARBA" id="ARBA00022490"/>
    </source>
</evidence>
<name>A0A938YEJ3_9ACTN</name>
<feature type="region of interest" description="Disordered" evidence="10">
    <location>
        <begin position="176"/>
        <end position="210"/>
    </location>
</feature>
<dbReference type="Gene3D" id="6.10.250.660">
    <property type="match status" value="1"/>
</dbReference>
<evidence type="ECO:0000256" key="6">
    <source>
        <dbReference type="ARBA" id="ARBA00023054"/>
    </source>
</evidence>
<evidence type="ECO:0000313" key="11">
    <source>
        <dbReference type="EMBL" id="MBM9469262.1"/>
    </source>
</evidence>
<dbReference type="AlphaFoldDB" id="A0A938YEJ3"/>
<dbReference type="Proteomes" id="UP000663792">
    <property type="component" value="Unassembled WGS sequence"/>
</dbReference>
<dbReference type="Pfam" id="PF05103">
    <property type="entry name" value="DivIVA"/>
    <property type="match status" value="1"/>
</dbReference>
<comment type="subcellular location">
    <subcellularLocation>
        <location evidence="1">Cytoplasm</location>
    </subcellularLocation>
</comment>
<keyword evidence="7" id="KW-0131">Cell cycle</keyword>
<evidence type="ECO:0000256" key="2">
    <source>
        <dbReference type="ARBA" id="ARBA00009008"/>
    </source>
</evidence>
<accession>A0A938YEJ3</accession>
<dbReference type="InterPro" id="IPR019933">
    <property type="entry name" value="DivIVA_domain"/>
</dbReference>
<evidence type="ECO:0000256" key="9">
    <source>
        <dbReference type="SAM" id="Coils"/>
    </source>
</evidence>
<evidence type="ECO:0000256" key="1">
    <source>
        <dbReference type="ARBA" id="ARBA00004496"/>
    </source>
</evidence>
<keyword evidence="12" id="KW-1185">Reference proteome</keyword>